<dbReference type="GO" id="GO:0009247">
    <property type="term" value="P:glycolipid biosynthetic process"/>
    <property type="evidence" value="ECO:0007669"/>
    <property type="project" value="TreeGrafter"/>
</dbReference>
<feature type="domain" description="Glycosyltransferase 2-like" evidence="4">
    <location>
        <begin position="6"/>
        <end position="169"/>
    </location>
</feature>
<evidence type="ECO:0000313" key="5">
    <source>
        <dbReference type="EMBL" id="OHA59135.1"/>
    </source>
</evidence>
<accession>A0A1G2QEV7</accession>
<reference evidence="5 6" key="1">
    <citation type="journal article" date="2016" name="Nat. Commun.">
        <title>Thousands of microbial genomes shed light on interconnected biogeochemical processes in an aquifer system.</title>
        <authorList>
            <person name="Anantharaman K."/>
            <person name="Brown C.T."/>
            <person name="Hug L.A."/>
            <person name="Sharon I."/>
            <person name="Castelle C.J."/>
            <person name="Probst A.J."/>
            <person name="Thomas B.C."/>
            <person name="Singh A."/>
            <person name="Wilkins M.J."/>
            <person name="Karaoz U."/>
            <person name="Brodie E.L."/>
            <person name="Williams K.H."/>
            <person name="Hubbard S.S."/>
            <person name="Banfield J.F."/>
        </authorList>
    </citation>
    <scope>NUCLEOTIDE SEQUENCE [LARGE SCALE GENOMIC DNA]</scope>
</reference>
<comment type="caution">
    <text evidence="5">The sequence shown here is derived from an EMBL/GenBank/DDBJ whole genome shotgun (WGS) entry which is preliminary data.</text>
</comment>
<dbReference type="GO" id="GO:0004582">
    <property type="term" value="F:dolichyl-phosphate beta-D-mannosyltransferase activity"/>
    <property type="evidence" value="ECO:0007669"/>
    <property type="project" value="InterPro"/>
</dbReference>
<evidence type="ECO:0000256" key="1">
    <source>
        <dbReference type="ARBA" id="ARBA00006739"/>
    </source>
</evidence>
<sequence length="234" mass="26851">MPKILIIIPSYNEQDNIVKLIDSLFSVCSHCDILIVDDGFDKTADLVKEAQRQHSNLFLIKRNGKGGRGTAVLDGLKFGLQKNYDFFVEMDADLSHQPNELPSLLDLAKTNAVVIGSRYIKNSRIIGWPWRRRVFSWLANFYANLILRIGIKDYTNGYRVYGRQAVQKIDFNKIKSSGYVVLSEIAHQLFIKGVKFYEVPIIFINRKQGASNFSLREIKEAFLSVFRIKLSKLE</sequence>
<comment type="similarity">
    <text evidence="1">Belongs to the glycosyltransferase 2 family.</text>
</comment>
<name>A0A1G2QEV7_9BACT</name>
<dbReference type="InterPro" id="IPR001173">
    <property type="entry name" value="Glyco_trans_2-like"/>
</dbReference>
<dbReference type="InterPro" id="IPR029044">
    <property type="entry name" value="Nucleotide-diphossugar_trans"/>
</dbReference>
<dbReference type="STRING" id="1802436.A2370_03040"/>
<dbReference type="FunFam" id="3.90.550.10:FF:000122">
    <property type="entry name" value="Dolichol-phosphate mannosyltransferase subunit 1"/>
    <property type="match status" value="1"/>
</dbReference>
<dbReference type="CDD" id="cd06442">
    <property type="entry name" value="DPM1_like"/>
    <property type="match status" value="1"/>
</dbReference>
<keyword evidence="3" id="KW-0808">Transferase</keyword>
<dbReference type="EMBL" id="MHTH01000005">
    <property type="protein sequence ID" value="OHA59135.1"/>
    <property type="molecule type" value="Genomic_DNA"/>
</dbReference>
<protein>
    <recommendedName>
        <fullName evidence="4">Glycosyltransferase 2-like domain-containing protein</fullName>
    </recommendedName>
</protein>
<gene>
    <name evidence="5" type="ORF">A2370_03040</name>
</gene>
<organism evidence="5 6">
    <name type="scientific">Candidatus Vogelbacteria bacterium RIFOXYB1_FULL_42_16</name>
    <dbReference type="NCBI Taxonomy" id="1802436"/>
    <lineage>
        <taxon>Bacteria</taxon>
        <taxon>Candidatus Vogeliibacteriota</taxon>
    </lineage>
</organism>
<dbReference type="PANTHER" id="PTHR43398:SF1">
    <property type="entry name" value="DOLICHOL-PHOSPHATE MANNOSYLTRANSFERASE SUBUNIT 1"/>
    <property type="match status" value="1"/>
</dbReference>
<dbReference type="InterPro" id="IPR039528">
    <property type="entry name" value="DPM1-like"/>
</dbReference>
<dbReference type="PANTHER" id="PTHR43398">
    <property type="entry name" value="DOLICHOL-PHOSPHATE MANNOSYLTRANSFERASE SUBUNIT 1"/>
    <property type="match status" value="1"/>
</dbReference>
<keyword evidence="2" id="KW-0328">Glycosyltransferase</keyword>
<evidence type="ECO:0000256" key="3">
    <source>
        <dbReference type="ARBA" id="ARBA00022679"/>
    </source>
</evidence>
<evidence type="ECO:0000313" key="6">
    <source>
        <dbReference type="Proteomes" id="UP000176222"/>
    </source>
</evidence>
<dbReference type="SUPFAM" id="SSF53448">
    <property type="entry name" value="Nucleotide-diphospho-sugar transferases"/>
    <property type="match status" value="1"/>
</dbReference>
<proteinExistence type="inferred from homology"/>
<evidence type="ECO:0000259" key="4">
    <source>
        <dbReference type="Pfam" id="PF00535"/>
    </source>
</evidence>
<dbReference type="Pfam" id="PF00535">
    <property type="entry name" value="Glycos_transf_2"/>
    <property type="match status" value="1"/>
</dbReference>
<dbReference type="GO" id="GO:0016020">
    <property type="term" value="C:membrane"/>
    <property type="evidence" value="ECO:0007669"/>
    <property type="project" value="GOC"/>
</dbReference>
<dbReference type="AlphaFoldDB" id="A0A1G2QEV7"/>
<dbReference type="Gene3D" id="3.90.550.10">
    <property type="entry name" value="Spore Coat Polysaccharide Biosynthesis Protein SpsA, Chain A"/>
    <property type="match status" value="1"/>
</dbReference>
<evidence type="ECO:0000256" key="2">
    <source>
        <dbReference type="ARBA" id="ARBA00022676"/>
    </source>
</evidence>
<dbReference type="Proteomes" id="UP000176222">
    <property type="component" value="Unassembled WGS sequence"/>
</dbReference>